<evidence type="ECO:0000313" key="3">
    <source>
        <dbReference type="Proteomes" id="UP000595064"/>
    </source>
</evidence>
<feature type="transmembrane region" description="Helical" evidence="1">
    <location>
        <begin position="6"/>
        <end position="22"/>
    </location>
</feature>
<sequence>MNTIFLLLADVLLILAGIIYGAKFLKKRNYLCGIEWFVMAISGTHFLLWALLGWDFGYSVAHFFDAFSRSFGFPVVAVAGMMVVTHSYQPSRLADVLYFLLGFAGAAVLVAADHAPAFAVYKPPFYLLMCLVFLAYLAYFAWRLHKAGEALHAMGTVFVALSGLAIAVFYDYVPIPGDDADRTVFYTAALSIWAFMMVELYYGYCALERATQARFSAYAREPLAKTRLRRHA</sequence>
<name>A0A7T3DGC3_9BURK</name>
<evidence type="ECO:0000313" key="2">
    <source>
        <dbReference type="EMBL" id="QPS83239.1"/>
    </source>
</evidence>
<protein>
    <recommendedName>
        <fullName evidence="4">Transporter</fullName>
    </recommendedName>
</protein>
<proteinExistence type="predicted"/>
<reference evidence="2 3" key="1">
    <citation type="submission" date="2020-12" db="EMBL/GenBank/DDBJ databases">
        <title>FDA dAtabase for Regulatory Grade micrObial Sequences (FDA-ARGOS): Supporting development and validation of Infectious Disease Dx tests.</title>
        <authorList>
            <person name="Sproer C."/>
            <person name="Gronow S."/>
            <person name="Severitt S."/>
            <person name="Schroder I."/>
            <person name="Tallon L."/>
            <person name="Sadzewicz L."/>
            <person name="Zhao X."/>
            <person name="Boylan J."/>
            <person name="Ott S."/>
            <person name="Bowen H."/>
            <person name="Vavikolanu K."/>
            <person name="Mehta A."/>
            <person name="Aluvathingal J."/>
            <person name="Nadendla S."/>
            <person name="Lowell S."/>
            <person name="Myers T."/>
            <person name="Yan Y."/>
            <person name="Sichtig H."/>
        </authorList>
    </citation>
    <scope>NUCLEOTIDE SEQUENCE [LARGE SCALE GENOMIC DNA]</scope>
    <source>
        <strain evidence="2 3">FDAARGOS_890</strain>
    </source>
</reference>
<feature type="transmembrane region" description="Helical" evidence="1">
    <location>
        <begin position="125"/>
        <end position="142"/>
    </location>
</feature>
<keyword evidence="3" id="KW-1185">Reference proteome</keyword>
<feature type="transmembrane region" description="Helical" evidence="1">
    <location>
        <begin position="96"/>
        <end position="119"/>
    </location>
</feature>
<evidence type="ECO:0008006" key="4">
    <source>
        <dbReference type="Google" id="ProtNLM"/>
    </source>
</evidence>
<feature type="transmembrane region" description="Helical" evidence="1">
    <location>
        <begin position="66"/>
        <end position="84"/>
    </location>
</feature>
<gene>
    <name evidence="2" type="ORF">I6G47_09285</name>
</gene>
<feature type="transmembrane region" description="Helical" evidence="1">
    <location>
        <begin position="34"/>
        <end position="54"/>
    </location>
</feature>
<keyword evidence="1" id="KW-1133">Transmembrane helix</keyword>
<keyword evidence="1" id="KW-0472">Membrane</keyword>
<evidence type="ECO:0000256" key="1">
    <source>
        <dbReference type="SAM" id="Phobius"/>
    </source>
</evidence>
<dbReference type="KEGG" id="dla:I6G47_09285"/>
<organism evidence="2 3">
    <name type="scientific">Delftia lacustris</name>
    <dbReference type="NCBI Taxonomy" id="558537"/>
    <lineage>
        <taxon>Bacteria</taxon>
        <taxon>Pseudomonadati</taxon>
        <taxon>Pseudomonadota</taxon>
        <taxon>Betaproteobacteria</taxon>
        <taxon>Burkholderiales</taxon>
        <taxon>Comamonadaceae</taxon>
        <taxon>Delftia</taxon>
    </lineage>
</organism>
<dbReference type="EMBL" id="CP065748">
    <property type="protein sequence ID" value="QPS83239.1"/>
    <property type="molecule type" value="Genomic_DNA"/>
</dbReference>
<keyword evidence="1" id="KW-0812">Transmembrane</keyword>
<dbReference type="RefSeq" id="WP_016452453.1">
    <property type="nucleotide sequence ID" value="NZ_CP065748.1"/>
</dbReference>
<dbReference type="AlphaFoldDB" id="A0A7T3DGC3"/>
<accession>A0A7T3DGC3</accession>
<feature type="transmembrane region" description="Helical" evidence="1">
    <location>
        <begin position="185"/>
        <end position="204"/>
    </location>
</feature>
<feature type="transmembrane region" description="Helical" evidence="1">
    <location>
        <begin position="154"/>
        <end position="173"/>
    </location>
</feature>
<dbReference type="Proteomes" id="UP000595064">
    <property type="component" value="Chromosome"/>
</dbReference>